<comment type="caution">
    <text evidence="7">The sequence shown here is derived from an EMBL/GenBank/DDBJ whole genome shotgun (WGS) entry which is preliminary data.</text>
</comment>
<dbReference type="Pfam" id="PF04932">
    <property type="entry name" value="Wzy_C"/>
    <property type="match status" value="1"/>
</dbReference>
<dbReference type="AlphaFoldDB" id="A0A4R2MWB6"/>
<feature type="transmembrane region" description="Helical" evidence="5">
    <location>
        <begin position="207"/>
        <end position="225"/>
    </location>
</feature>
<keyword evidence="4 5" id="KW-0472">Membrane</keyword>
<protein>
    <submittedName>
        <fullName evidence="7">O-antigen ligase</fullName>
    </submittedName>
</protein>
<evidence type="ECO:0000256" key="4">
    <source>
        <dbReference type="ARBA" id="ARBA00023136"/>
    </source>
</evidence>
<feature type="transmembrane region" description="Helical" evidence="5">
    <location>
        <begin position="184"/>
        <end position="200"/>
    </location>
</feature>
<evidence type="ECO:0000256" key="3">
    <source>
        <dbReference type="ARBA" id="ARBA00022989"/>
    </source>
</evidence>
<dbReference type="InterPro" id="IPR051533">
    <property type="entry name" value="WaaL-like"/>
</dbReference>
<feature type="transmembrane region" description="Helical" evidence="5">
    <location>
        <begin position="347"/>
        <end position="364"/>
    </location>
</feature>
<feature type="transmembrane region" description="Helical" evidence="5">
    <location>
        <begin position="316"/>
        <end position="335"/>
    </location>
</feature>
<reference evidence="7 8" key="1">
    <citation type="submission" date="2019-03" db="EMBL/GenBank/DDBJ databases">
        <title>Genomic Encyclopedia of Type Strains, Phase IV (KMG-IV): sequencing the most valuable type-strain genomes for metagenomic binning, comparative biology and taxonomic classification.</title>
        <authorList>
            <person name="Goeker M."/>
        </authorList>
    </citation>
    <scope>NUCLEOTIDE SEQUENCE [LARGE SCALE GENOMIC DNA]</scope>
    <source>
        <strain evidence="7 8">DSM 28231</strain>
    </source>
</reference>
<dbReference type="GO" id="GO:0016874">
    <property type="term" value="F:ligase activity"/>
    <property type="evidence" value="ECO:0007669"/>
    <property type="project" value="UniProtKB-KW"/>
</dbReference>
<organism evidence="7 8">
    <name type="scientific">Bisgaardia hudsonensis</name>
    <dbReference type="NCBI Taxonomy" id="109472"/>
    <lineage>
        <taxon>Bacteria</taxon>
        <taxon>Pseudomonadati</taxon>
        <taxon>Pseudomonadota</taxon>
        <taxon>Gammaproteobacteria</taxon>
        <taxon>Pasteurellales</taxon>
        <taxon>Pasteurellaceae</taxon>
        <taxon>Bisgaardia</taxon>
    </lineage>
</organism>
<dbReference type="InterPro" id="IPR007016">
    <property type="entry name" value="O-antigen_ligase-rel_domated"/>
</dbReference>
<feature type="transmembrane region" description="Helical" evidence="5">
    <location>
        <begin position="76"/>
        <end position="91"/>
    </location>
</feature>
<feature type="transmembrane region" description="Helical" evidence="5">
    <location>
        <begin position="161"/>
        <end position="178"/>
    </location>
</feature>
<comment type="subcellular location">
    <subcellularLocation>
        <location evidence="1">Membrane</location>
        <topology evidence="1">Multi-pass membrane protein</topology>
    </subcellularLocation>
</comment>
<dbReference type="EMBL" id="SLXI01000006">
    <property type="protein sequence ID" value="TCP11647.1"/>
    <property type="molecule type" value="Genomic_DNA"/>
</dbReference>
<feature type="transmembrane region" description="Helical" evidence="5">
    <location>
        <begin position="135"/>
        <end position="154"/>
    </location>
</feature>
<evidence type="ECO:0000256" key="5">
    <source>
        <dbReference type="SAM" id="Phobius"/>
    </source>
</evidence>
<accession>A0A4R2MWB6</accession>
<dbReference type="PANTHER" id="PTHR37422:SF17">
    <property type="entry name" value="O-ANTIGEN LIGASE"/>
    <property type="match status" value="1"/>
</dbReference>
<feature type="domain" description="O-antigen ligase-related" evidence="6">
    <location>
        <begin position="168"/>
        <end position="324"/>
    </location>
</feature>
<dbReference type="Proteomes" id="UP000294841">
    <property type="component" value="Unassembled WGS sequence"/>
</dbReference>
<evidence type="ECO:0000313" key="7">
    <source>
        <dbReference type="EMBL" id="TCP11647.1"/>
    </source>
</evidence>
<feature type="transmembrane region" description="Helical" evidence="5">
    <location>
        <begin position="16"/>
        <end position="34"/>
    </location>
</feature>
<sequence>MVLGIVNIKIINLINIYKIRLIVIGSGYLIFLIKKKKYLIDTNEKLLIFSYLFYFGMFLLSFIVHRGNASELDNPSRLILLLPLLLLFYQYQIRFKVLLYSIPIGSVIVGLVALYDRFYLNVPRAFSPRIMAIQGGDIAMSLGMFSLVIALYFLSKKEYRFTVFCLIATLFGMLGSFLSTARGGWIGSPFIIGFILFTYRKTLSKRFFIIIGSLMIISVVSISLIPKTQVISRINLAKNEMVAYFEKDRANTSLGARFEMWKSAVLMAKEKPILGWGQQGVIEKRKQQAKEKIIHPTVARFDHAHNQYLDDLSKRGVLGLLALLGILLMPLWFFIKSSKSHNLEIRSVVILGIVHISSVMFYNLSQGFFTHNSGNIFYFFLIIVFYAMIKTLNLKSENN</sequence>
<feature type="transmembrane region" description="Helical" evidence="5">
    <location>
        <begin position="98"/>
        <end position="115"/>
    </location>
</feature>
<dbReference type="GO" id="GO:0016020">
    <property type="term" value="C:membrane"/>
    <property type="evidence" value="ECO:0007669"/>
    <property type="project" value="UniProtKB-SubCell"/>
</dbReference>
<keyword evidence="7" id="KW-0436">Ligase</keyword>
<keyword evidence="8" id="KW-1185">Reference proteome</keyword>
<keyword evidence="3 5" id="KW-1133">Transmembrane helix</keyword>
<proteinExistence type="predicted"/>
<feature type="transmembrane region" description="Helical" evidence="5">
    <location>
        <begin position="376"/>
        <end position="394"/>
    </location>
</feature>
<evidence type="ECO:0000259" key="6">
    <source>
        <dbReference type="Pfam" id="PF04932"/>
    </source>
</evidence>
<evidence type="ECO:0000256" key="2">
    <source>
        <dbReference type="ARBA" id="ARBA00022692"/>
    </source>
</evidence>
<dbReference type="PANTHER" id="PTHR37422">
    <property type="entry name" value="TEICHURONIC ACID BIOSYNTHESIS PROTEIN TUAE"/>
    <property type="match status" value="1"/>
</dbReference>
<feature type="transmembrane region" description="Helical" evidence="5">
    <location>
        <begin position="46"/>
        <end position="64"/>
    </location>
</feature>
<gene>
    <name evidence="7" type="ORF">EV697_1061</name>
</gene>
<evidence type="ECO:0000256" key="1">
    <source>
        <dbReference type="ARBA" id="ARBA00004141"/>
    </source>
</evidence>
<keyword evidence="2 5" id="KW-0812">Transmembrane</keyword>
<name>A0A4R2MWB6_9PAST</name>
<evidence type="ECO:0000313" key="8">
    <source>
        <dbReference type="Proteomes" id="UP000294841"/>
    </source>
</evidence>